<dbReference type="Pfam" id="PF07463">
    <property type="entry name" value="NUMOD4"/>
    <property type="match status" value="1"/>
</dbReference>
<evidence type="ECO:0000259" key="1">
    <source>
        <dbReference type="SMART" id="SM00507"/>
    </source>
</evidence>
<keyword evidence="2" id="KW-0255">Endonuclease</keyword>
<dbReference type="RefSeq" id="WP_279364480.1">
    <property type="nucleotide sequence ID" value="NZ_JAMWGC010000004.1"/>
</dbReference>
<name>A0A9X4SJH4_9LACT</name>
<dbReference type="InterPro" id="IPR036388">
    <property type="entry name" value="WH-like_DNA-bd_sf"/>
</dbReference>
<dbReference type="Gene3D" id="3.90.75.20">
    <property type="match status" value="1"/>
</dbReference>
<dbReference type="InterPro" id="IPR003615">
    <property type="entry name" value="HNH_nuc"/>
</dbReference>
<comment type="caution">
    <text evidence="2">The sequence shown here is derived from an EMBL/GenBank/DDBJ whole genome shotgun (WGS) entry which is preliminary data.</text>
</comment>
<sequence length="175" mass="20301">MEKWKKIKGYQNYEVSDFGNIRNSRGLVMKQRTTYRGYKEIGLRNGKVQKFHLVHRLVAQAFLEEIPSKNYVNHIDGNKTNNSVENLEWVTQSENKKHAVRTGLQPITEEVIKTLKDNAIKKRKSIRVVNTKLGIDKTFPSIAEASKHIDCNEKTLRNVLKGRNKSRLGYEVTYL</sequence>
<dbReference type="Gene3D" id="1.10.10.10">
    <property type="entry name" value="Winged helix-like DNA-binding domain superfamily/Winged helix DNA-binding domain"/>
    <property type="match status" value="1"/>
</dbReference>
<dbReference type="SUPFAM" id="SSF54060">
    <property type="entry name" value="His-Me finger endonucleases"/>
    <property type="match status" value="1"/>
</dbReference>
<gene>
    <name evidence="2" type="ORF">NF708_05890</name>
</gene>
<organism evidence="2 3">
    <name type="scientific">Lactococcus formosensis</name>
    <dbReference type="NCBI Taxonomy" id="1281486"/>
    <lineage>
        <taxon>Bacteria</taxon>
        <taxon>Bacillati</taxon>
        <taxon>Bacillota</taxon>
        <taxon>Bacilli</taxon>
        <taxon>Lactobacillales</taxon>
        <taxon>Streptococcaceae</taxon>
        <taxon>Lactococcus</taxon>
    </lineage>
</organism>
<protein>
    <submittedName>
        <fullName evidence="2">NUMOD4 motif-containing HNH endonuclease</fullName>
    </submittedName>
</protein>
<dbReference type="InterPro" id="IPR044925">
    <property type="entry name" value="His-Me_finger_sf"/>
</dbReference>
<evidence type="ECO:0000313" key="3">
    <source>
        <dbReference type="Proteomes" id="UP001153203"/>
    </source>
</evidence>
<dbReference type="GO" id="GO:0004519">
    <property type="term" value="F:endonuclease activity"/>
    <property type="evidence" value="ECO:0007669"/>
    <property type="project" value="UniProtKB-KW"/>
</dbReference>
<keyword evidence="2" id="KW-0378">Hydrolase</keyword>
<dbReference type="SMART" id="SM00507">
    <property type="entry name" value="HNHc"/>
    <property type="match status" value="1"/>
</dbReference>
<proteinExistence type="predicted"/>
<dbReference type="GO" id="GO:0016788">
    <property type="term" value="F:hydrolase activity, acting on ester bonds"/>
    <property type="evidence" value="ECO:0007669"/>
    <property type="project" value="InterPro"/>
</dbReference>
<accession>A0A9X4SJH4</accession>
<keyword evidence="2" id="KW-0540">Nuclease</keyword>
<dbReference type="AlphaFoldDB" id="A0A9X4SJH4"/>
<dbReference type="Proteomes" id="UP001153203">
    <property type="component" value="Unassembled WGS sequence"/>
</dbReference>
<dbReference type="SUPFAM" id="SSF64496">
    <property type="entry name" value="DNA-binding domain of intron-encoded endonucleases"/>
    <property type="match status" value="1"/>
</dbReference>
<dbReference type="Pfam" id="PF13392">
    <property type="entry name" value="HNH_3"/>
    <property type="match status" value="1"/>
</dbReference>
<evidence type="ECO:0000313" key="2">
    <source>
        <dbReference type="EMBL" id="MDG6193534.1"/>
    </source>
</evidence>
<dbReference type="EMBL" id="JAMWGI010000003">
    <property type="protein sequence ID" value="MDG6193534.1"/>
    <property type="molecule type" value="Genomic_DNA"/>
</dbReference>
<dbReference type="InterPro" id="IPR010902">
    <property type="entry name" value="NUMOD4"/>
</dbReference>
<feature type="domain" description="HNH nuclease" evidence="1">
    <location>
        <begin position="48"/>
        <end position="96"/>
    </location>
</feature>
<reference evidence="2" key="1">
    <citation type="submission" date="2022-06" db="EMBL/GenBank/DDBJ databases">
        <title>Lactococcus from bovine mastitis in China.</title>
        <authorList>
            <person name="Lin Y."/>
            <person name="Han B."/>
        </authorList>
    </citation>
    <scope>NUCLEOTIDE SEQUENCE</scope>
    <source>
        <strain evidence="2">Hebei-B-39</strain>
    </source>
</reference>